<keyword evidence="3 5" id="KW-1133">Transmembrane helix</keyword>
<dbReference type="Pfam" id="PF06271">
    <property type="entry name" value="RDD"/>
    <property type="match status" value="1"/>
</dbReference>
<evidence type="ECO:0000256" key="3">
    <source>
        <dbReference type="ARBA" id="ARBA00022989"/>
    </source>
</evidence>
<feature type="transmembrane region" description="Helical" evidence="5">
    <location>
        <begin position="69"/>
        <end position="92"/>
    </location>
</feature>
<evidence type="ECO:0000256" key="2">
    <source>
        <dbReference type="ARBA" id="ARBA00022692"/>
    </source>
</evidence>
<accession>A0ABX2CS23</accession>
<evidence type="ECO:0000259" key="6">
    <source>
        <dbReference type="Pfam" id="PF06271"/>
    </source>
</evidence>
<dbReference type="PANTHER" id="PTHR38480">
    <property type="entry name" value="SLR0254 PROTEIN"/>
    <property type="match status" value="1"/>
</dbReference>
<dbReference type="RefSeq" id="WP_172185897.1">
    <property type="nucleotide sequence ID" value="NZ_CAWPPK010000013.1"/>
</dbReference>
<dbReference type="InterPro" id="IPR010432">
    <property type="entry name" value="RDD"/>
</dbReference>
<evidence type="ECO:0000256" key="4">
    <source>
        <dbReference type="ARBA" id="ARBA00023136"/>
    </source>
</evidence>
<keyword evidence="2 5" id="KW-0812">Transmembrane</keyword>
<keyword evidence="4 5" id="KW-0472">Membrane</keyword>
<organism evidence="7 8">
    <name type="scientific">Microcoleus asticus IPMA8</name>
    <dbReference type="NCBI Taxonomy" id="2563858"/>
    <lineage>
        <taxon>Bacteria</taxon>
        <taxon>Bacillati</taxon>
        <taxon>Cyanobacteriota</taxon>
        <taxon>Cyanophyceae</taxon>
        <taxon>Oscillatoriophycideae</taxon>
        <taxon>Oscillatoriales</taxon>
        <taxon>Microcoleaceae</taxon>
        <taxon>Microcoleus</taxon>
        <taxon>Microcoleus asticus</taxon>
    </lineage>
</organism>
<feature type="domain" description="RDD" evidence="6">
    <location>
        <begin position="21"/>
        <end position="158"/>
    </location>
</feature>
<dbReference type="EMBL" id="SRRZ01000011">
    <property type="protein sequence ID" value="NQE33209.1"/>
    <property type="molecule type" value="Genomic_DNA"/>
</dbReference>
<evidence type="ECO:0000313" key="7">
    <source>
        <dbReference type="EMBL" id="NQE33209.1"/>
    </source>
</evidence>
<proteinExistence type="predicted"/>
<dbReference type="Proteomes" id="UP000702425">
    <property type="component" value="Unassembled WGS sequence"/>
</dbReference>
<sequence>MRLFNRFTLHTPESVELEFTLAGIGNRAYALLIDYIILGLILILFLIGVVIFNSLFLETIAKLLGSTNGLELWLIAVQALIGFFIYVGYFVFFETAWSGQTPGKRYVKIRVIRDDGRPVRLPQSTLRALLRPFDDLFFIGVFLIVFNQREKRLGDLVGGTLVIQEEQPVKSAALKVSTPARFLAKKLLIEADISSLLPEDFAVIREYLQRREAMIPNARNDLSKQLASQVKQIISLEKLPTKVDANVFLEAVYHAYQQQFDN</sequence>
<protein>
    <recommendedName>
        <fullName evidence="6">RDD domain-containing protein</fullName>
    </recommendedName>
</protein>
<evidence type="ECO:0000256" key="1">
    <source>
        <dbReference type="ARBA" id="ARBA00004141"/>
    </source>
</evidence>
<comment type="caution">
    <text evidence="7">The sequence shown here is derived from an EMBL/GenBank/DDBJ whole genome shotgun (WGS) entry which is preliminary data.</text>
</comment>
<name>A0ABX2CS23_9CYAN</name>
<evidence type="ECO:0000313" key="8">
    <source>
        <dbReference type="Proteomes" id="UP000702425"/>
    </source>
</evidence>
<gene>
    <name evidence="7" type="ORF">E5S67_00927</name>
</gene>
<dbReference type="PANTHER" id="PTHR38480:SF1">
    <property type="entry name" value="SLR0254 PROTEIN"/>
    <property type="match status" value="1"/>
</dbReference>
<reference evidence="7 8" key="1">
    <citation type="journal article" date="2020" name="Sci. Rep.">
        <title>A novel cyanobacterial geosmin producer, revising GeoA distribution and dispersion patterns in Bacteria.</title>
        <authorList>
            <person name="Churro C."/>
            <person name="Semedo-Aguiar A.P."/>
            <person name="Silva A.D."/>
            <person name="Pereira-Leal J.B."/>
            <person name="Leite R.B."/>
        </authorList>
    </citation>
    <scope>NUCLEOTIDE SEQUENCE [LARGE SCALE GENOMIC DNA]</scope>
    <source>
        <strain evidence="7 8">IPMA8</strain>
    </source>
</reference>
<feature type="transmembrane region" description="Helical" evidence="5">
    <location>
        <begin position="35"/>
        <end position="57"/>
    </location>
</feature>
<evidence type="ECO:0000256" key="5">
    <source>
        <dbReference type="SAM" id="Phobius"/>
    </source>
</evidence>
<keyword evidence="8" id="KW-1185">Reference proteome</keyword>
<comment type="subcellular location">
    <subcellularLocation>
        <location evidence="1">Membrane</location>
        <topology evidence="1">Multi-pass membrane protein</topology>
    </subcellularLocation>
</comment>